<feature type="non-terminal residue" evidence="1">
    <location>
        <position position="35"/>
    </location>
</feature>
<evidence type="ECO:0000313" key="2">
    <source>
        <dbReference type="Proteomes" id="UP000054359"/>
    </source>
</evidence>
<accession>A0A087T2T2</accession>
<gene>
    <name evidence="1" type="ORF">X975_20550</name>
</gene>
<dbReference type="EMBL" id="KK113136">
    <property type="protein sequence ID" value="KFM59421.1"/>
    <property type="molecule type" value="Genomic_DNA"/>
</dbReference>
<feature type="non-terminal residue" evidence="1">
    <location>
        <position position="1"/>
    </location>
</feature>
<reference evidence="1 2" key="1">
    <citation type="submission" date="2013-11" db="EMBL/GenBank/DDBJ databases">
        <title>Genome sequencing of Stegodyphus mimosarum.</title>
        <authorList>
            <person name="Bechsgaard J."/>
        </authorList>
    </citation>
    <scope>NUCLEOTIDE SEQUENCE [LARGE SCALE GENOMIC DNA]</scope>
</reference>
<name>A0A087T2T2_STEMI</name>
<protein>
    <submittedName>
        <fullName evidence="1">Uncharacterized protein</fullName>
    </submittedName>
</protein>
<organism evidence="1 2">
    <name type="scientific">Stegodyphus mimosarum</name>
    <name type="common">African social velvet spider</name>
    <dbReference type="NCBI Taxonomy" id="407821"/>
    <lineage>
        <taxon>Eukaryota</taxon>
        <taxon>Metazoa</taxon>
        <taxon>Ecdysozoa</taxon>
        <taxon>Arthropoda</taxon>
        <taxon>Chelicerata</taxon>
        <taxon>Arachnida</taxon>
        <taxon>Araneae</taxon>
        <taxon>Araneomorphae</taxon>
        <taxon>Entelegynae</taxon>
        <taxon>Eresoidea</taxon>
        <taxon>Eresidae</taxon>
        <taxon>Stegodyphus</taxon>
    </lineage>
</organism>
<dbReference type="AlphaFoldDB" id="A0A087T2T2"/>
<evidence type="ECO:0000313" key="1">
    <source>
        <dbReference type="EMBL" id="KFM59421.1"/>
    </source>
</evidence>
<keyword evidence="2" id="KW-1185">Reference proteome</keyword>
<proteinExistence type="predicted"/>
<sequence length="35" mass="3960">EESRRQGTVAQQLKANVIAQSITSNLIQYKSRLMP</sequence>
<dbReference type="Proteomes" id="UP000054359">
    <property type="component" value="Unassembled WGS sequence"/>
</dbReference>